<keyword evidence="3" id="KW-0032">Aminotransferase</keyword>
<evidence type="ECO:0000313" key="3">
    <source>
        <dbReference type="EMBL" id="QBA64060.1"/>
    </source>
</evidence>
<dbReference type="EMBL" id="CP035544">
    <property type="protein sequence ID" value="QBA64060.1"/>
    <property type="molecule type" value="Genomic_DNA"/>
</dbReference>
<dbReference type="InterPro" id="IPR015424">
    <property type="entry name" value="PyrdxlP-dep_Trfase"/>
</dbReference>
<keyword evidence="3" id="KW-0808">Transferase</keyword>
<dbReference type="InterPro" id="IPR015421">
    <property type="entry name" value="PyrdxlP-dep_Trfase_major"/>
</dbReference>
<dbReference type="GO" id="GO:0008483">
    <property type="term" value="F:transaminase activity"/>
    <property type="evidence" value="ECO:0007669"/>
    <property type="project" value="UniProtKB-KW"/>
</dbReference>
<proteinExistence type="predicted"/>
<dbReference type="Gene3D" id="3.90.1150.10">
    <property type="entry name" value="Aspartate Aminotransferase, domain 1"/>
    <property type="match status" value="1"/>
</dbReference>
<reference evidence="3 4" key="1">
    <citation type="submission" date="2019-01" db="EMBL/GenBank/DDBJ databases">
        <title>Muriicola soli sp. nov., isolated from soil.</title>
        <authorList>
            <person name="Kang H.J."/>
            <person name="Kim S.B."/>
        </authorList>
    </citation>
    <scope>NUCLEOTIDE SEQUENCE [LARGE SCALE GENOMIC DNA]</scope>
    <source>
        <strain evidence="3 4">MMS17-SY002</strain>
    </source>
</reference>
<dbReference type="Gene3D" id="3.40.640.10">
    <property type="entry name" value="Type I PLP-dependent aspartate aminotransferase-like (Major domain)"/>
    <property type="match status" value="1"/>
</dbReference>
<dbReference type="KEGG" id="mur:EQY75_05625"/>
<evidence type="ECO:0000259" key="2">
    <source>
        <dbReference type="Pfam" id="PF00266"/>
    </source>
</evidence>
<dbReference type="AlphaFoldDB" id="A0A411E9C1"/>
<dbReference type="SUPFAM" id="SSF53383">
    <property type="entry name" value="PLP-dependent transferases"/>
    <property type="match status" value="1"/>
</dbReference>
<evidence type="ECO:0000256" key="1">
    <source>
        <dbReference type="ARBA" id="ARBA00022898"/>
    </source>
</evidence>
<dbReference type="Pfam" id="PF00266">
    <property type="entry name" value="Aminotran_5"/>
    <property type="match status" value="2"/>
</dbReference>
<gene>
    <name evidence="3" type="ORF">EQY75_05625</name>
</gene>
<organism evidence="3 4">
    <name type="scientific">Muriicola soli</name>
    <dbReference type="NCBI Taxonomy" id="2507538"/>
    <lineage>
        <taxon>Bacteria</taxon>
        <taxon>Pseudomonadati</taxon>
        <taxon>Bacteroidota</taxon>
        <taxon>Flavobacteriia</taxon>
        <taxon>Flavobacteriales</taxon>
        <taxon>Flavobacteriaceae</taxon>
        <taxon>Muriicola</taxon>
    </lineage>
</organism>
<dbReference type="RefSeq" id="WP_129603626.1">
    <property type="nucleotide sequence ID" value="NZ_CP035544.1"/>
</dbReference>
<name>A0A411E9C1_9FLAO</name>
<sequence>MEIDIAFIRKQFPAFSEPELDGWAFFENAGGSYPCKQFLDKLMSFYSKNKVQPYYPYPASQKAGEMMDESYDRMAEYLNVSSAEIHFGPSTTQNVYVLANAMRHMWNDGDEIVVSCQDHEANSGAWRRLSERGINVKEWHVNRETGMLSLHDLEALLSSRTRMVAFPHCSNVIGYFNPVKEICNTIKSAGAVSVVDGVAAAPHGFPDLQTLGADIYMFSLYKTFGPHLGLMYVRQKLIEKMENQSHFFKEGISRNMITPAGPDHAQIASVSGILDYFDEVYKHHFNDEITPTERNKALTTLFKKHEEQLLSPLLDFLRSRKDIRVIGPDLLKDRAPTVSLLPLKKDLHQVYNSLTEQKLMLGKGDFYAVRPLMDMKVQRPPGVIRISFLHYTLLSEIEQLINGLEVALK</sequence>
<protein>
    <submittedName>
        <fullName evidence="3">Aminotransferase class V-fold PLP-dependent enzyme</fullName>
    </submittedName>
</protein>
<accession>A0A411E9C1</accession>
<dbReference type="PANTHER" id="PTHR43586:SF21">
    <property type="entry name" value="PYRIDOXAL PHOSPHATE (PLP)-DEPENDENT ASPARTATE AMINOTRANSFERASE SUPERFAMILY"/>
    <property type="match status" value="1"/>
</dbReference>
<keyword evidence="1" id="KW-0663">Pyridoxal phosphate</keyword>
<dbReference type="PANTHER" id="PTHR43586">
    <property type="entry name" value="CYSTEINE DESULFURASE"/>
    <property type="match status" value="1"/>
</dbReference>
<feature type="domain" description="Aminotransferase class V" evidence="2">
    <location>
        <begin position="303"/>
        <end position="400"/>
    </location>
</feature>
<feature type="domain" description="Aminotransferase class V" evidence="2">
    <location>
        <begin position="25"/>
        <end position="243"/>
    </location>
</feature>
<dbReference type="Proteomes" id="UP000290889">
    <property type="component" value="Chromosome"/>
</dbReference>
<dbReference type="InterPro" id="IPR015422">
    <property type="entry name" value="PyrdxlP-dep_Trfase_small"/>
</dbReference>
<dbReference type="OrthoDB" id="9804366at2"/>
<evidence type="ECO:0000313" key="4">
    <source>
        <dbReference type="Proteomes" id="UP000290889"/>
    </source>
</evidence>
<dbReference type="InterPro" id="IPR000192">
    <property type="entry name" value="Aminotrans_V_dom"/>
</dbReference>
<keyword evidence="4" id="KW-1185">Reference proteome</keyword>